<comment type="caution">
    <text evidence="4">The sequence shown here is derived from an EMBL/GenBank/DDBJ whole genome shotgun (WGS) entry which is preliminary data.</text>
</comment>
<keyword evidence="5" id="KW-1185">Reference proteome</keyword>
<dbReference type="Pfam" id="PF02826">
    <property type="entry name" value="2-Hacid_dh_C"/>
    <property type="match status" value="1"/>
</dbReference>
<evidence type="ECO:0000313" key="4">
    <source>
        <dbReference type="EMBL" id="CAE1230167.1"/>
    </source>
</evidence>
<proteinExistence type="predicted"/>
<organism evidence="4 5">
    <name type="scientific">Acanthosepion pharaonis</name>
    <name type="common">Pharaoh cuttlefish</name>
    <name type="synonym">Sepia pharaonis</name>
    <dbReference type="NCBI Taxonomy" id="158019"/>
    <lineage>
        <taxon>Eukaryota</taxon>
        <taxon>Metazoa</taxon>
        <taxon>Spiralia</taxon>
        <taxon>Lophotrochozoa</taxon>
        <taxon>Mollusca</taxon>
        <taxon>Cephalopoda</taxon>
        <taxon>Coleoidea</taxon>
        <taxon>Decapodiformes</taxon>
        <taxon>Sepiida</taxon>
        <taxon>Sepiina</taxon>
        <taxon>Sepiidae</taxon>
        <taxon>Acanthosepion</taxon>
    </lineage>
</organism>
<sequence>MSGIVHVISEVVGLSSQIQKLLPCVKVISIDAKKVIGKGTDEKLPELLKNVEILLADPLVITEALYSVPTLKWAQCTWAGVDSIFKKLDSSKPLPDFLLTRSGEGFGSIMAEYVIGQIIAKERFFYQIMDEQREKIWGSRKLTSYRILSNITIGILGVGQIGTEVAKKCKAFGMTVWGMVHSNPENRRDTCPYVDHFCSTDGLHHLLSNSDYVCSILPSTTATRGLLNGNILEACKERQSIFINVGRGDVIEEEFLLKALKSGWLGGAILDVFPKEPLDKNSELWSLPNVVITPHVSAVSFSSNVGSLFKTNYKCFIEGKDLHYKVNWNKAY</sequence>
<dbReference type="AlphaFoldDB" id="A0A812BHE6"/>
<dbReference type="FunFam" id="3.40.50.720:FF:000363">
    <property type="entry name" value="D-isomer specific 2-hydroxyacid dehydrogenase"/>
    <property type="match status" value="1"/>
</dbReference>
<dbReference type="PANTHER" id="PTHR43333:SF1">
    <property type="entry name" value="D-ISOMER SPECIFIC 2-HYDROXYACID DEHYDROGENASE NAD-BINDING DOMAIN-CONTAINING PROTEIN"/>
    <property type="match status" value="1"/>
</dbReference>
<name>A0A812BHE6_ACAPH</name>
<dbReference type="InterPro" id="IPR006140">
    <property type="entry name" value="D-isomer_DH_NAD-bd"/>
</dbReference>
<evidence type="ECO:0000259" key="3">
    <source>
        <dbReference type="Pfam" id="PF02826"/>
    </source>
</evidence>
<gene>
    <name evidence="4" type="ORF">SPHA_17592</name>
</gene>
<dbReference type="GO" id="GO:0016491">
    <property type="term" value="F:oxidoreductase activity"/>
    <property type="evidence" value="ECO:0007669"/>
    <property type="project" value="UniProtKB-KW"/>
</dbReference>
<dbReference type="Gene3D" id="3.40.50.720">
    <property type="entry name" value="NAD(P)-binding Rossmann-like Domain"/>
    <property type="match status" value="2"/>
</dbReference>
<dbReference type="InterPro" id="IPR036291">
    <property type="entry name" value="NAD(P)-bd_dom_sf"/>
</dbReference>
<evidence type="ECO:0000256" key="2">
    <source>
        <dbReference type="ARBA" id="ARBA00023027"/>
    </source>
</evidence>
<dbReference type="PANTHER" id="PTHR43333">
    <property type="entry name" value="2-HACID_DH_C DOMAIN-CONTAINING PROTEIN"/>
    <property type="match status" value="1"/>
</dbReference>
<evidence type="ECO:0000313" key="5">
    <source>
        <dbReference type="Proteomes" id="UP000597762"/>
    </source>
</evidence>
<accession>A0A812BHE6</accession>
<protein>
    <recommendedName>
        <fullName evidence="3">D-isomer specific 2-hydroxyacid dehydrogenase NAD-binding domain-containing protein</fullName>
    </recommendedName>
</protein>
<feature type="domain" description="D-isomer specific 2-hydroxyacid dehydrogenase NAD-binding" evidence="3">
    <location>
        <begin position="116"/>
        <end position="297"/>
    </location>
</feature>
<dbReference type="CDD" id="cd05300">
    <property type="entry name" value="2-Hacid_dh_1"/>
    <property type="match status" value="1"/>
</dbReference>
<dbReference type="OrthoDB" id="298012at2759"/>
<dbReference type="GO" id="GO:0051287">
    <property type="term" value="F:NAD binding"/>
    <property type="evidence" value="ECO:0007669"/>
    <property type="project" value="InterPro"/>
</dbReference>
<evidence type="ECO:0000256" key="1">
    <source>
        <dbReference type="ARBA" id="ARBA00023002"/>
    </source>
</evidence>
<dbReference type="Proteomes" id="UP000597762">
    <property type="component" value="Unassembled WGS sequence"/>
</dbReference>
<dbReference type="SUPFAM" id="SSF51735">
    <property type="entry name" value="NAD(P)-binding Rossmann-fold domains"/>
    <property type="match status" value="1"/>
</dbReference>
<keyword evidence="2" id="KW-0520">NAD</keyword>
<reference evidence="4" key="1">
    <citation type="submission" date="2021-01" db="EMBL/GenBank/DDBJ databases">
        <authorList>
            <person name="Li R."/>
            <person name="Bekaert M."/>
        </authorList>
    </citation>
    <scope>NUCLEOTIDE SEQUENCE</scope>
    <source>
        <strain evidence="4">Farmed</strain>
    </source>
</reference>
<keyword evidence="1" id="KW-0560">Oxidoreductase</keyword>
<dbReference type="EMBL" id="CAHIKZ030000629">
    <property type="protein sequence ID" value="CAE1230167.1"/>
    <property type="molecule type" value="Genomic_DNA"/>
</dbReference>